<evidence type="ECO:0008006" key="4">
    <source>
        <dbReference type="Google" id="ProtNLM"/>
    </source>
</evidence>
<reference evidence="2 3" key="1">
    <citation type="submission" date="2019-02" db="EMBL/GenBank/DDBJ databases">
        <title>Corallincola luteus sp. nov., a marine bacterium isolated from surface sediment of Bohai Sea in China.</title>
        <authorList>
            <person name="Ren Q."/>
        </authorList>
    </citation>
    <scope>NUCLEOTIDE SEQUENCE [LARGE SCALE GENOMIC DNA]</scope>
    <source>
        <strain evidence="2 3">DASS28</strain>
    </source>
</reference>
<dbReference type="PANTHER" id="PTHR23084">
    <property type="entry name" value="PHOSPHATIDYLINOSITOL-4-PHOSPHATE 5-KINASE RELATED"/>
    <property type="match status" value="1"/>
</dbReference>
<keyword evidence="3" id="KW-1185">Reference proteome</keyword>
<evidence type="ECO:0000313" key="2">
    <source>
        <dbReference type="EMBL" id="TCI01091.1"/>
    </source>
</evidence>
<gene>
    <name evidence="2" type="ORF">EZV61_19270</name>
</gene>
<dbReference type="RefSeq" id="WP_131417657.1">
    <property type="nucleotide sequence ID" value="NZ_SJXE01000024.1"/>
</dbReference>
<dbReference type="Proteomes" id="UP000292554">
    <property type="component" value="Unassembled WGS sequence"/>
</dbReference>
<protein>
    <recommendedName>
        <fullName evidence="4">MORN repeat protein</fullName>
    </recommendedName>
</protein>
<comment type="caution">
    <text evidence="2">The sequence shown here is derived from an EMBL/GenBank/DDBJ whole genome shotgun (WGS) entry which is preliminary data.</text>
</comment>
<dbReference type="InterPro" id="IPR003409">
    <property type="entry name" value="MORN"/>
</dbReference>
<dbReference type="SMART" id="SM00698">
    <property type="entry name" value="MORN"/>
    <property type="match status" value="4"/>
</dbReference>
<keyword evidence="1" id="KW-0677">Repeat</keyword>
<evidence type="ECO:0000313" key="3">
    <source>
        <dbReference type="Proteomes" id="UP000292554"/>
    </source>
</evidence>
<dbReference type="PANTHER" id="PTHR23084:SF263">
    <property type="entry name" value="MORN REPEAT-CONTAINING PROTEIN 1"/>
    <property type="match status" value="1"/>
</dbReference>
<dbReference type="SUPFAM" id="SSF82185">
    <property type="entry name" value="Histone H3 K4-specific methyltransferase SET7/9 N-terminal domain"/>
    <property type="match status" value="2"/>
</dbReference>
<evidence type="ECO:0000256" key="1">
    <source>
        <dbReference type="ARBA" id="ARBA00022737"/>
    </source>
</evidence>
<organism evidence="2 3">
    <name type="scientific">Corallincola luteus</name>
    <dbReference type="NCBI Taxonomy" id="1775177"/>
    <lineage>
        <taxon>Bacteria</taxon>
        <taxon>Pseudomonadati</taxon>
        <taxon>Pseudomonadota</taxon>
        <taxon>Gammaproteobacteria</taxon>
        <taxon>Alteromonadales</taxon>
        <taxon>Psychromonadaceae</taxon>
        <taxon>Corallincola</taxon>
    </lineage>
</organism>
<accession>A0ABY2AGB0</accession>
<sequence length="268" mass="29749">MKRIFTVFFIVGASVSTEAAELDCRVVEDMSFEYVDYRKGQLMGLYSGEACDGVPHGIGTFRSNGGTEFRGNFHDGRIEGKATILESNGATVSGVFSKGFRHGRFEYVRPSGNKFYYFYKSGALASGPIPSPYIDNYSGELDDIGQKSGYGELVVSSPYSFEYRGFWEHNQMSGKGELRFPSGEYYSGGFLEGSYHGSGELYLPNKYKYIGSWQNGHKNGLGKIIWLHDMSYFEGDFMADLPHGSGKCGTVGEVAIANCRYIRGKRTQ</sequence>
<dbReference type="Pfam" id="PF02493">
    <property type="entry name" value="MORN"/>
    <property type="match status" value="7"/>
</dbReference>
<name>A0ABY2AGB0_9GAMM</name>
<dbReference type="Gene3D" id="2.20.110.10">
    <property type="entry name" value="Histone H3 K4-specific methyltransferase SET7/9 N-terminal domain"/>
    <property type="match status" value="2"/>
</dbReference>
<dbReference type="EMBL" id="SJXE01000024">
    <property type="protein sequence ID" value="TCI01091.1"/>
    <property type="molecule type" value="Genomic_DNA"/>
</dbReference>
<proteinExistence type="predicted"/>